<sequence length="293" mass="32895">MYYWEGAGATFDDTAKSVVPKHDIAILSQEIDNEDGKYRVRAGQRIHYVTILTGVFDDDTMCRPYLLIPKLPDLPDAPWTRLLLTPGTPGTPGQDGGNNNAFQSTFSSDPLPAVETTWHHHLIDNLSLTRVKRLGPGVDEVLYDDGRLLPAVAKFARFEWEIPRIEQETWAYSVIAEHAANEDESQPPAVTPRFLGHLTENGRVMGFLVEKLKGRFASIDDLPRCEEALQRLHSFGLVHGDINRYNFVVSSDCVRLLDLEHASEYEEELGRLELEALPSELAEDTGRGSKNVR</sequence>
<name>A0AAN6NK67_9PEZI</name>
<proteinExistence type="predicted"/>
<gene>
    <name evidence="2" type="ORF">QBC46DRAFT_372769</name>
</gene>
<comment type="caution">
    <text evidence="2">The sequence shown here is derived from an EMBL/GenBank/DDBJ whole genome shotgun (WGS) entry which is preliminary data.</text>
</comment>
<organism evidence="2 3">
    <name type="scientific">Diplogelasinospora grovesii</name>
    <dbReference type="NCBI Taxonomy" id="303347"/>
    <lineage>
        <taxon>Eukaryota</taxon>
        <taxon>Fungi</taxon>
        <taxon>Dikarya</taxon>
        <taxon>Ascomycota</taxon>
        <taxon>Pezizomycotina</taxon>
        <taxon>Sordariomycetes</taxon>
        <taxon>Sordariomycetidae</taxon>
        <taxon>Sordariales</taxon>
        <taxon>Diplogelasinosporaceae</taxon>
        <taxon>Diplogelasinospora</taxon>
    </lineage>
</organism>
<dbReference type="SUPFAM" id="SSF56112">
    <property type="entry name" value="Protein kinase-like (PK-like)"/>
    <property type="match status" value="1"/>
</dbReference>
<dbReference type="EMBL" id="MU853756">
    <property type="protein sequence ID" value="KAK3945102.1"/>
    <property type="molecule type" value="Genomic_DNA"/>
</dbReference>
<evidence type="ECO:0000313" key="2">
    <source>
        <dbReference type="EMBL" id="KAK3945102.1"/>
    </source>
</evidence>
<reference evidence="3" key="1">
    <citation type="journal article" date="2023" name="Mol. Phylogenet. Evol.">
        <title>Genome-scale phylogeny and comparative genomics of the fungal order Sordariales.</title>
        <authorList>
            <person name="Hensen N."/>
            <person name="Bonometti L."/>
            <person name="Westerberg I."/>
            <person name="Brannstrom I.O."/>
            <person name="Guillou S."/>
            <person name="Cros-Aarteil S."/>
            <person name="Calhoun S."/>
            <person name="Haridas S."/>
            <person name="Kuo A."/>
            <person name="Mondo S."/>
            <person name="Pangilinan J."/>
            <person name="Riley R."/>
            <person name="LaButti K."/>
            <person name="Andreopoulos B."/>
            <person name="Lipzen A."/>
            <person name="Chen C."/>
            <person name="Yan M."/>
            <person name="Daum C."/>
            <person name="Ng V."/>
            <person name="Clum A."/>
            <person name="Steindorff A."/>
            <person name="Ohm R.A."/>
            <person name="Martin F."/>
            <person name="Silar P."/>
            <person name="Natvig D.O."/>
            <person name="Lalanne C."/>
            <person name="Gautier V."/>
            <person name="Ament-Velasquez S.L."/>
            <person name="Kruys A."/>
            <person name="Hutchinson M.I."/>
            <person name="Powell A.J."/>
            <person name="Barry K."/>
            <person name="Miller A.N."/>
            <person name="Grigoriev I.V."/>
            <person name="Debuchy R."/>
            <person name="Gladieux P."/>
            <person name="Hiltunen Thoren M."/>
            <person name="Johannesson H."/>
        </authorList>
    </citation>
    <scope>NUCLEOTIDE SEQUENCE [LARGE SCALE GENOMIC DNA]</scope>
    <source>
        <strain evidence="3">CBS 340.73</strain>
    </source>
</reference>
<evidence type="ECO:0000256" key="1">
    <source>
        <dbReference type="SAM" id="MobiDB-lite"/>
    </source>
</evidence>
<evidence type="ECO:0000313" key="3">
    <source>
        <dbReference type="Proteomes" id="UP001303473"/>
    </source>
</evidence>
<keyword evidence="3" id="KW-1185">Reference proteome</keyword>
<accession>A0AAN6NK67</accession>
<feature type="compositionally biased region" description="Polar residues" evidence="1">
    <location>
        <begin position="97"/>
        <end position="106"/>
    </location>
</feature>
<dbReference type="AlphaFoldDB" id="A0AAN6NK67"/>
<feature type="region of interest" description="Disordered" evidence="1">
    <location>
        <begin position="85"/>
        <end position="106"/>
    </location>
</feature>
<dbReference type="InterPro" id="IPR011009">
    <property type="entry name" value="Kinase-like_dom_sf"/>
</dbReference>
<evidence type="ECO:0008006" key="4">
    <source>
        <dbReference type="Google" id="ProtNLM"/>
    </source>
</evidence>
<dbReference type="Gene3D" id="1.10.510.10">
    <property type="entry name" value="Transferase(Phosphotransferase) domain 1"/>
    <property type="match status" value="1"/>
</dbReference>
<dbReference type="Proteomes" id="UP001303473">
    <property type="component" value="Unassembled WGS sequence"/>
</dbReference>
<protein>
    <recommendedName>
        <fullName evidence="4">Alpha-galactosidase A</fullName>
    </recommendedName>
</protein>